<name>F3YXH2_DESAF</name>
<sequence>MIKSFRCKQTERLFNRQPAKGFLHGIERVAYRKLLMVDAAAELLDLRSPPGNKLEVLSGDREGQHSIRVNDQFRVCFRWAGNDAHDVEIVDYH</sequence>
<proteinExistence type="predicted"/>
<dbReference type="HOGENOM" id="CLU_155111_1_1_7"/>
<dbReference type="InterPro" id="IPR035093">
    <property type="entry name" value="RelE/ParE_toxin_dom_sf"/>
</dbReference>
<evidence type="ECO:0000313" key="1">
    <source>
        <dbReference type="EMBL" id="EGJ51749.1"/>
    </source>
</evidence>
<dbReference type="Proteomes" id="UP000007844">
    <property type="component" value="Chromosome"/>
</dbReference>
<evidence type="ECO:0000313" key="2">
    <source>
        <dbReference type="Proteomes" id="UP000007844"/>
    </source>
</evidence>
<dbReference type="KEGG" id="daf:Desaf_3465"/>
<dbReference type="RefSeq" id="WP_014261363.1">
    <property type="nucleotide sequence ID" value="NC_016629.1"/>
</dbReference>
<dbReference type="AlphaFoldDB" id="F3YXH2"/>
<protein>
    <submittedName>
        <fullName evidence="1">Plasmid maintenance system killer</fullName>
    </submittedName>
</protein>
<dbReference type="InterPro" id="IPR007711">
    <property type="entry name" value="HigB-1"/>
</dbReference>
<reference evidence="1 2" key="1">
    <citation type="journal article" date="2011" name="J. Bacteriol.">
        <title>Genome sequence of the mercury-methylating and pleomorphic Desulfovibrio africanus Strain Walvis Bay.</title>
        <authorList>
            <person name="Brown S.D."/>
            <person name="Wall J.D."/>
            <person name="Kucken A.M."/>
            <person name="Gilmour C.C."/>
            <person name="Podar M."/>
            <person name="Brandt C.C."/>
            <person name="Teshima H."/>
            <person name="Detter J.C."/>
            <person name="Han C.S."/>
            <person name="Land M.L."/>
            <person name="Lucas S."/>
            <person name="Han J."/>
            <person name="Pennacchio L."/>
            <person name="Nolan M."/>
            <person name="Pitluck S."/>
            <person name="Woyke T."/>
            <person name="Goodwin L."/>
            <person name="Palumbo A.V."/>
            <person name="Elias D.A."/>
        </authorList>
    </citation>
    <scope>NUCLEOTIDE SEQUENCE [LARGE SCALE GENOMIC DNA]</scope>
    <source>
        <strain evidence="1 2">Walvis Bay</strain>
    </source>
</reference>
<dbReference type="PANTHER" id="PTHR40266">
    <property type="entry name" value="TOXIN HIGB-1"/>
    <property type="match status" value="1"/>
</dbReference>
<accession>F3YXH2</accession>
<gene>
    <name evidence="1" type="ORF">Desaf_3465</name>
</gene>
<organism evidence="1 2">
    <name type="scientific">Desulfocurvibacter africanus subsp. africanus str. Walvis Bay</name>
    <dbReference type="NCBI Taxonomy" id="690850"/>
    <lineage>
        <taxon>Bacteria</taxon>
        <taxon>Pseudomonadati</taxon>
        <taxon>Thermodesulfobacteriota</taxon>
        <taxon>Desulfovibrionia</taxon>
        <taxon>Desulfovibrionales</taxon>
        <taxon>Desulfovibrionaceae</taxon>
        <taxon>Desulfocurvibacter</taxon>
    </lineage>
</organism>
<dbReference type="STRING" id="690850.Desaf_3465"/>
<keyword evidence="2" id="KW-1185">Reference proteome</keyword>
<dbReference type="PANTHER" id="PTHR40266:SF2">
    <property type="entry name" value="TOXIN HIGB-1"/>
    <property type="match status" value="1"/>
</dbReference>
<dbReference type="eggNOG" id="COG3549">
    <property type="taxonomic scope" value="Bacteria"/>
</dbReference>
<dbReference type="Gene3D" id="3.30.2310.20">
    <property type="entry name" value="RelE-like"/>
    <property type="match status" value="1"/>
</dbReference>
<dbReference type="SUPFAM" id="SSF143011">
    <property type="entry name" value="RelE-like"/>
    <property type="match status" value="1"/>
</dbReference>
<dbReference type="Pfam" id="PF05015">
    <property type="entry name" value="HigB-like_toxin"/>
    <property type="match status" value="1"/>
</dbReference>
<dbReference type="EMBL" id="CP003221">
    <property type="protein sequence ID" value="EGJ51749.1"/>
    <property type="molecule type" value="Genomic_DNA"/>
</dbReference>